<name>A3IXV4_9CHRO</name>
<dbReference type="AlphaFoldDB" id="A3IXV4"/>
<accession>A3IXV4</accession>
<reference evidence="1 2" key="1">
    <citation type="submission" date="2007-03" db="EMBL/GenBank/DDBJ databases">
        <authorList>
            <person name="Stal L."/>
            <person name="Ferriera S."/>
            <person name="Johnson J."/>
            <person name="Kravitz S."/>
            <person name="Beeson K."/>
            <person name="Sutton G."/>
            <person name="Rogers Y.-H."/>
            <person name="Friedman R."/>
            <person name="Frazier M."/>
            <person name="Venter J.C."/>
        </authorList>
    </citation>
    <scope>NUCLEOTIDE SEQUENCE [LARGE SCALE GENOMIC DNA]</scope>
    <source>
        <strain evidence="1 2">CCY0110</strain>
    </source>
</reference>
<organism evidence="1 2">
    <name type="scientific">Crocosphaera chwakensis CCY0110</name>
    <dbReference type="NCBI Taxonomy" id="391612"/>
    <lineage>
        <taxon>Bacteria</taxon>
        <taxon>Bacillati</taxon>
        <taxon>Cyanobacteriota</taxon>
        <taxon>Cyanophyceae</taxon>
        <taxon>Oscillatoriophycideae</taxon>
        <taxon>Chroococcales</taxon>
        <taxon>Aphanothecaceae</taxon>
        <taxon>Crocosphaera</taxon>
        <taxon>Crocosphaera chwakensis</taxon>
    </lineage>
</organism>
<comment type="caution">
    <text evidence="1">The sequence shown here is derived from an EMBL/GenBank/DDBJ whole genome shotgun (WGS) entry which is preliminary data.</text>
</comment>
<evidence type="ECO:0000313" key="1">
    <source>
        <dbReference type="EMBL" id="EAZ88712.1"/>
    </source>
</evidence>
<dbReference type="EMBL" id="AAXW01000070">
    <property type="protein sequence ID" value="EAZ88712.1"/>
    <property type="molecule type" value="Genomic_DNA"/>
</dbReference>
<proteinExistence type="predicted"/>
<keyword evidence="2" id="KW-1185">Reference proteome</keyword>
<dbReference type="Proteomes" id="UP000003781">
    <property type="component" value="Unassembled WGS sequence"/>
</dbReference>
<sequence length="82" mass="9671">MIVSFFLETKFEQWLETGMILASNQEANQQNFQELVSYLPPSRSEVFQEILGISADPKQELKKAIFTHRLNLHRYFLLPTRL</sequence>
<evidence type="ECO:0000313" key="2">
    <source>
        <dbReference type="Proteomes" id="UP000003781"/>
    </source>
</evidence>
<protein>
    <submittedName>
        <fullName evidence="1">Uncharacterized protein</fullName>
    </submittedName>
</protein>
<dbReference type="RefSeq" id="WP_008278214.1">
    <property type="nucleotide sequence ID" value="NZ_AAXW01000070.1"/>
</dbReference>
<gene>
    <name evidence="1" type="ORF">CY0110_14305</name>
</gene>